<feature type="compositionally biased region" description="Basic and acidic residues" evidence="1">
    <location>
        <begin position="305"/>
        <end position="318"/>
    </location>
</feature>
<dbReference type="AlphaFoldDB" id="A0AAN7H2V8"/>
<gene>
    <name evidence="2" type="ORF">C8A03DRAFT_39597</name>
</gene>
<evidence type="ECO:0000313" key="3">
    <source>
        <dbReference type="Proteomes" id="UP001303760"/>
    </source>
</evidence>
<protein>
    <submittedName>
        <fullName evidence="2">Uncharacterized protein</fullName>
    </submittedName>
</protein>
<feature type="compositionally biased region" description="Polar residues" evidence="1">
    <location>
        <begin position="102"/>
        <end position="124"/>
    </location>
</feature>
<accession>A0AAN7H2V8</accession>
<dbReference type="Proteomes" id="UP001303760">
    <property type="component" value="Unassembled WGS sequence"/>
</dbReference>
<sequence>MMRRSFPPAGPECGFISSPLGDGRQAEYVLRGEDVPLPSIENDPVSELSSSSTPSIAINTPSESPQSSNRSEEGNTSGSPGSEQGHTSQTAPSLIPIHDNMTRWSHSPSGSQRSFNFSTHSENGQPYVFRSGKNPVRTPGTDRLSEESSSWTPPISVSMPSVTPPRDIVFGNGNRSASPGSERDQVESLGEGVRNLHLASRSPSRAGWHTAMDMTGLRDALLGSPGGGTPRTPARDLSPSLPFRPGSRAGGRMGATGASRSSRDSRGSLSPTPQPQQAEPWPSLCPSPSPSPARHRRSSSQVPPMRHEVGDEEPPPDRFYDAEVQRALADVQSVAQDLASLLGRHPLNVDQDSPIWRLSERAGELARKSSLLNSLLDCDGLARARNNGAACTCVVTEYWYHDRDGFVVEVEPFSQSEIREQLTEMVH</sequence>
<evidence type="ECO:0000256" key="1">
    <source>
        <dbReference type="SAM" id="MobiDB-lite"/>
    </source>
</evidence>
<organism evidence="2 3">
    <name type="scientific">Achaetomium macrosporum</name>
    <dbReference type="NCBI Taxonomy" id="79813"/>
    <lineage>
        <taxon>Eukaryota</taxon>
        <taxon>Fungi</taxon>
        <taxon>Dikarya</taxon>
        <taxon>Ascomycota</taxon>
        <taxon>Pezizomycotina</taxon>
        <taxon>Sordariomycetes</taxon>
        <taxon>Sordariomycetidae</taxon>
        <taxon>Sordariales</taxon>
        <taxon>Chaetomiaceae</taxon>
        <taxon>Achaetomium</taxon>
    </lineage>
</organism>
<reference evidence="2" key="2">
    <citation type="submission" date="2023-05" db="EMBL/GenBank/DDBJ databases">
        <authorList>
            <consortium name="Lawrence Berkeley National Laboratory"/>
            <person name="Steindorff A."/>
            <person name="Hensen N."/>
            <person name="Bonometti L."/>
            <person name="Westerberg I."/>
            <person name="Brannstrom I.O."/>
            <person name="Guillou S."/>
            <person name="Cros-Aarteil S."/>
            <person name="Calhoun S."/>
            <person name="Haridas S."/>
            <person name="Kuo A."/>
            <person name="Mondo S."/>
            <person name="Pangilinan J."/>
            <person name="Riley R."/>
            <person name="Labutti K."/>
            <person name="Andreopoulos B."/>
            <person name="Lipzen A."/>
            <person name="Chen C."/>
            <person name="Yanf M."/>
            <person name="Daum C."/>
            <person name="Ng V."/>
            <person name="Clum A."/>
            <person name="Ohm R."/>
            <person name="Martin F."/>
            <person name="Silar P."/>
            <person name="Natvig D."/>
            <person name="Lalanne C."/>
            <person name="Gautier V."/>
            <person name="Ament-Velasquez S.L."/>
            <person name="Kruys A."/>
            <person name="Hutchinson M.I."/>
            <person name="Powell A.J."/>
            <person name="Barry K."/>
            <person name="Miller A.N."/>
            <person name="Grigoriev I.V."/>
            <person name="Debuchy R."/>
            <person name="Gladieux P."/>
            <person name="Thoren M.H."/>
            <person name="Johannesson H."/>
        </authorList>
    </citation>
    <scope>NUCLEOTIDE SEQUENCE</scope>
    <source>
        <strain evidence="2">CBS 532.94</strain>
    </source>
</reference>
<name>A0AAN7H2V8_9PEZI</name>
<feature type="compositionally biased region" description="Low complexity" evidence="1">
    <location>
        <begin position="49"/>
        <end position="62"/>
    </location>
</feature>
<feature type="compositionally biased region" description="Polar residues" evidence="1">
    <location>
        <begin position="147"/>
        <end position="161"/>
    </location>
</feature>
<dbReference type="EMBL" id="MU860904">
    <property type="protein sequence ID" value="KAK4232771.1"/>
    <property type="molecule type" value="Genomic_DNA"/>
</dbReference>
<evidence type="ECO:0000313" key="2">
    <source>
        <dbReference type="EMBL" id="KAK4232771.1"/>
    </source>
</evidence>
<feature type="non-terminal residue" evidence="2">
    <location>
        <position position="427"/>
    </location>
</feature>
<feature type="compositionally biased region" description="Polar residues" evidence="1">
    <location>
        <begin position="63"/>
        <end position="92"/>
    </location>
</feature>
<feature type="region of interest" description="Disordered" evidence="1">
    <location>
        <begin position="1"/>
        <end position="318"/>
    </location>
</feature>
<reference evidence="2" key="1">
    <citation type="journal article" date="2023" name="Mol. Phylogenet. Evol.">
        <title>Genome-scale phylogeny and comparative genomics of the fungal order Sordariales.</title>
        <authorList>
            <person name="Hensen N."/>
            <person name="Bonometti L."/>
            <person name="Westerberg I."/>
            <person name="Brannstrom I.O."/>
            <person name="Guillou S."/>
            <person name="Cros-Aarteil S."/>
            <person name="Calhoun S."/>
            <person name="Haridas S."/>
            <person name="Kuo A."/>
            <person name="Mondo S."/>
            <person name="Pangilinan J."/>
            <person name="Riley R."/>
            <person name="LaButti K."/>
            <person name="Andreopoulos B."/>
            <person name="Lipzen A."/>
            <person name="Chen C."/>
            <person name="Yan M."/>
            <person name="Daum C."/>
            <person name="Ng V."/>
            <person name="Clum A."/>
            <person name="Steindorff A."/>
            <person name="Ohm R.A."/>
            <person name="Martin F."/>
            <person name="Silar P."/>
            <person name="Natvig D.O."/>
            <person name="Lalanne C."/>
            <person name="Gautier V."/>
            <person name="Ament-Velasquez S.L."/>
            <person name="Kruys A."/>
            <person name="Hutchinson M.I."/>
            <person name="Powell A.J."/>
            <person name="Barry K."/>
            <person name="Miller A.N."/>
            <person name="Grigoriev I.V."/>
            <person name="Debuchy R."/>
            <person name="Gladieux P."/>
            <person name="Hiltunen Thoren M."/>
            <person name="Johannesson H."/>
        </authorList>
    </citation>
    <scope>NUCLEOTIDE SEQUENCE</scope>
    <source>
        <strain evidence="2">CBS 532.94</strain>
    </source>
</reference>
<comment type="caution">
    <text evidence="2">The sequence shown here is derived from an EMBL/GenBank/DDBJ whole genome shotgun (WGS) entry which is preliminary data.</text>
</comment>
<keyword evidence="3" id="KW-1185">Reference proteome</keyword>
<proteinExistence type="predicted"/>